<proteinExistence type="inferred from homology"/>
<dbReference type="GO" id="GO:0003677">
    <property type="term" value="F:DNA binding"/>
    <property type="evidence" value="ECO:0007669"/>
    <property type="project" value="InterPro"/>
</dbReference>
<keyword evidence="2 6" id="KW-0489">Methyltransferase</keyword>
<evidence type="ECO:0000313" key="6">
    <source>
        <dbReference type="EMBL" id="KKR00320.1"/>
    </source>
</evidence>
<feature type="domain" description="DNA methylase N-4/N-6" evidence="5">
    <location>
        <begin position="90"/>
        <end position="406"/>
    </location>
</feature>
<keyword evidence="4" id="KW-0949">S-adenosyl-L-methionine</keyword>
<comment type="similarity">
    <text evidence="1">Belongs to the N(4)/N(6)-methyltransferase family.</text>
</comment>
<evidence type="ECO:0000256" key="1">
    <source>
        <dbReference type="ARBA" id="ARBA00006594"/>
    </source>
</evidence>
<dbReference type="InterPro" id="IPR029063">
    <property type="entry name" value="SAM-dependent_MTases_sf"/>
</dbReference>
<evidence type="ECO:0000256" key="4">
    <source>
        <dbReference type="ARBA" id="ARBA00022691"/>
    </source>
</evidence>
<dbReference type="InterPro" id="IPR002295">
    <property type="entry name" value="N4/N6-MTase_EcoPI_Mod-like"/>
</dbReference>
<keyword evidence="3" id="KW-0808">Transferase</keyword>
<dbReference type="EMBL" id="LBWE01000019">
    <property type="protein sequence ID" value="KKR00320.1"/>
    <property type="molecule type" value="Genomic_DNA"/>
</dbReference>
<dbReference type="GO" id="GO:0032259">
    <property type="term" value="P:methylation"/>
    <property type="evidence" value="ECO:0007669"/>
    <property type="project" value="UniProtKB-KW"/>
</dbReference>
<evidence type="ECO:0000256" key="2">
    <source>
        <dbReference type="ARBA" id="ARBA00022603"/>
    </source>
</evidence>
<gene>
    <name evidence="6" type="ORF">UT27_C0019G0004</name>
</gene>
<evidence type="ECO:0000313" key="7">
    <source>
        <dbReference type="Proteomes" id="UP000033998"/>
    </source>
</evidence>
<organism evidence="6 7">
    <name type="scientific">Candidatus Nomurabacteria bacterium GW2011_GWD2_39_12</name>
    <dbReference type="NCBI Taxonomy" id="1618759"/>
    <lineage>
        <taxon>Bacteria</taxon>
        <taxon>Candidatus Nomuraibacteriota</taxon>
    </lineage>
</organism>
<dbReference type="SUPFAM" id="SSF53335">
    <property type="entry name" value="S-adenosyl-L-methionine-dependent methyltransferases"/>
    <property type="match status" value="1"/>
</dbReference>
<dbReference type="GO" id="GO:0008170">
    <property type="term" value="F:N-methyltransferase activity"/>
    <property type="evidence" value="ECO:0007669"/>
    <property type="project" value="InterPro"/>
</dbReference>
<protein>
    <submittedName>
        <fullName evidence="6">Adenine specific DNA methylase Mod</fullName>
    </submittedName>
</protein>
<accession>A0A837HN00</accession>
<name>A0A837HN00_9BACT</name>
<evidence type="ECO:0000259" key="5">
    <source>
        <dbReference type="Pfam" id="PF01555"/>
    </source>
</evidence>
<comment type="caution">
    <text evidence="6">The sequence shown here is derived from an EMBL/GenBank/DDBJ whole genome shotgun (WGS) entry which is preliminary data.</text>
</comment>
<dbReference type="InterPro" id="IPR002052">
    <property type="entry name" value="DNA_methylase_N6_adenine_CS"/>
</dbReference>
<dbReference type="Pfam" id="PF01555">
    <property type="entry name" value="N6_N4_Mtase"/>
    <property type="match status" value="1"/>
</dbReference>
<dbReference type="Proteomes" id="UP000033998">
    <property type="component" value="Unassembled WGS sequence"/>
</dbReference>
<sequence length="564" mass="65347">MAKDYSQFSKEELLKMVEKMESRKKYGLIWDEEKVKEQFEKDAENALPVLKEISTKEITDKDSSKPVNILIEGDNYHALSVLNFTHQGKIDVIYIDPPYNTGNKSWKYNNDYVEKDDAFRHSKWISFMSKRLKLAKTLLKEEGSLICAIDDNEQAQLGLLLAEIFPAHEVHCIVIIHNPGGVQGKNFSYSHEYAYFVIPSRKEPVISLQNREDNPDIRPLRDVSTGNHLREDAANCFYPIYVKNEKIVGFGNVCPNTFHPKSANVMHRDGTLEIYPIDAQGNERKWVFARQTVESIKDELTIEYNRQRKIWDVIRKKTQFNYKTVWDDKRFNANIFGTKLLSQIVKIKFPFPKSLYAVEECIRAIIHDKDAIVLDFFAGSGTTAHAILELNKKDNGDRRFILCTNNENKICEEVCYPRVRNVIRGYKNLVSGKKIAGLGGSLKYFKTKFVKKNANGDDFKIRITHECTEMLCLREGVFDEVKKTDHYRIFQQGDKTLAVYYSLDRKSLPALKKELEKMDGEKILYCFTLDATGLSKTEFANWHGVTLEPIPQKILDVYKQIYEY</sequence>
<dbReference type="InterPro" id="IPR002941">
    <property type="entry name" value="DNA_methylase_N4/N6"/>
</dbReference>
<dbReference type="PRINTS" id="PR00506">
    <property type="entry name" value="D21N6MTFRASE"/>
</dbReference>
<dbReference type="PROSITE" id="PS00092">
    <property type="entry name" value="N6_MTASE"/>
    <property type="match status" value="1"/>
</dbReference>
<reference evidence="6 7" key="1">
    <citation type="journal article" date="2015" name="Nature">
        <title>rRNA introns, odd ribosomes, and small enigmatic genomes across a large radiation of phyla.</title>
        <authorList>
            <person name="Brown C.T."/>
            <person name="Hug L.A."/>
            <person name="Thomas B.C."/>
            <person name="Sharon I."/>
            <person name="Castelle C.J."/>
            <person name="Singh A."/>
            <person name="Wilkins M.J."/>
            <person name="Williams K.H."/>
            <person name="Banfield J.F."/>
        </authorList>
    </citation>
    <scope>NUCLEOTIDE SEQUENCE [LARGE SCALE GENOMIC DNA]</scope>
</reference>
<dbReference type="AlphaFoldDB" id="A0A837HN00"/>
<evidence type="ECO:0000256" key="3">
    <source>
        <dbReference type="ARBA" id="ARBA00022679"/>
    </source>
</evidence>
<dbReference type="Gene3D" id="3.40.50.150">
    <property type="entry name" value="Vaccinia Virus protein VP39"/>
    <property type="match status" value="1"/>
</dbReference>